<comment type="caution">
    <text evidence="2">The sequence shown here is derived from an EMBL/GenBank/DDBJ whole genome shotgun (WGS) entry which is preliminary data.</text>
</comment>
<proteinExistence type="predicted"/>
<dbReference type="EMBL" id="LSBH01000004">
    <property type="protein sequence ID" value="OAQ80085.1"/>
    <property type="molecule type" value="Genomic_DNA"/>
</dbReference>
<feature type="region of interest" description="Disordered" evidence="1">
    <location>
        <begin position="67"/>
        <end position="86"/>
    </location>
</feature>
<organism evidence="2 3">
    <name type="scientific">Purpureocillium lilacinum</name>
    <name type="common">Paecilomyces lilacinus</name>
    <dbReference type="NCBI Taxonomy" id="33203"/>
    <lineage>
        <taxon>Eukaryota</taxon>
        <taxon>Fungi</taxon>
        <taxon>Dikarya</taxon>
        <taxon>Ascomycota</taxon>
        <taxon>Pezizomycotina</taxon>
        <taxon>Sordariomycetes</taxon>
        <taxon>Hypocreomycetidae</taxon>
        <taxon>Hypocreales</taxon>
        <taxon>Ophiocordycipitaceae</taxon>
        <taxon>Purpureocillium</taxon>
    </lineage>
</organism>
<dbReference type="AlphaFoldDB" id="A0A179GQ98"/>
<sequence>MCHDASLPCRLPQALLIVLRQSSASWVVTVQHLRQHEKLVKKRDLNELSQVSVSPQRATREAAVGLLPDPTTAPAHPDGIAPPLCR</sequence>
<accession>A0A179GQ98</accession>
<evidence type="ECO:0000313" key="2">
    <source>
        <dbReference type="EMBL" id="OAQ80085.1"/>
    </source>
</evidence>
<protein>
    <submittedName>
        <fullName evidence="2">Uncharacterized protein</fullName>
    </submittedName>
</protein>
<reference evidence="2 3" key="1">
    <citation type="submission" date="2016-01" db="EMBL/GenBank/DDBJ databases">
        <title>Biosynthesis of antibiotic leucinostatins and their inhibition on Phytophthora in bio-control Purpureocillium lilacinum.</title>
        <authorList>
            <person name="Wang G."/>
            <person name="Liu Z."/>
            <person name="Lin R."/>
            <person name="Li E."/>
            <person name="Mao Z."/>
            <person name="Ling J."/>
            <person name="Yin W."/>
            <person name="Xie B."/>
        </authorList>
    </citation>
    <scope>NUCLEOTIDE SEQUENCE [LARGE SCALE GENOMIC DNA]</scope>
    <source>
        <strain evidence="2">PLBJ-1</strain>
    </source>
</reference>
<evidence type="ECO:0000256" key="1">
    <source>
        <dbReference type="SAM" id="MobiDB-lite"/>
    </source>
</evidence>
<dbReference type="Proteomes" id="UP000078240">
    <property type="component" value="Unassembled WGS sequence"/>
</dbReference>
<evidence type="ECO:0000313" key="3">
    <source>
        <dbReference type="Proteomes" id="UP000078240"/>
    </source>
</evidence>
<name>A0A179GQ98_PURLI</name>
<gene>
    <name evidence="2" type="ORF">VFPBJ_05670</name>
</gene>